<dbReference type="EMBL" id="PEYY01000018">
    <property type="protein sequence ID" value="PIS18216.1"/>
    <property type="molecule type" value="Genomic_DNA"/>
</dbReference>
<dbReference type="GO" id="GO:0006435">
    <property type="term" value="P:threonyl-tRNA aminoacylation"/>
    <property type="evidence" value="ECO:0007669"/>
    <property type="project" value="TreeGrafter"/>
</dbReference>
<dbReference type="InterPro" id="IPR018163">
    <property type="entry name" value="Thr/Ala-tRNA-synth_IIc_edit"/>
</dbReference>
<evidence type="ECO:0000256" key="1">
    <source>
        <dbReference type="ARBA" id="ARBA00022917"/>
    </source>
</evidence>
<gene>
    <name evidence="2" type="ORF">COT54_00440</name>
</gene>
<dbReference type="PANTHER" id="PTHR11451">
    <property type="entry name" value="THREONINE-TRNA LIGASE"/>
    <property type="match status" value="1"/>
</dbReference>
<reference evidence="3" key="1">
    <citation type="submission" date="2017-09" db="EMBL/GenBank/DDBJ databases">
        <title>Depth-based differentiation of microbial function through sediment-hosted aquifers and enrichment of novel symbionts in the deep terrestrial subsurface.</title>
        <authorList>
            <person name="Probst A.J."/>
            <person name="Ladd B."/>
            <person name="Jarett J.K."/>
            <person name="Geller-Mcgrath D.E."/>
            <person name="Sieber C.M.K."/>
            <person name="Emerson J.B."/>
            <person name="Anantharaman K."/>
            <person name="Thomas B.C."/>
            <person name="Malmstrom R."/>
            <person name="Stieglmeier M."/>
            <person name="Klingl A."/>
            <person name="Woyke T."/>
            <person name="Ryan C.M."/>
            <person name="Banfield J.F."/>
        </authorList>
    </citation>
    <scope>NUCLEOTIDE SEQUENCE [LARGE SCALE GENOMIC DNA]</scope>
</reference>
<evidence type="ECO:0000313" key="3">
    <source>
        <dbReference type="Proteomes" id="UP000229574"/>
    </source>
</evidence>
<dbReference type="Proteomes" id="UP000229574">
    <property type="component" value="Unassembled WGS sequence"/>
</dbReference>
<keyword evidence="2" id="KW-0436">Ligase</keyword>
<dbReference type="Gene3D" id="3.30.980.10">
    <property type="entry name" value="Threonyl-trna Synthetase, Chain A, domain 2"/>
    <property type="match status" value="1"/>
</dbReference>
<comment type="caution">
    <text evidence="2">The sequence shown here is derived from an EMBL/GenBank/DDBJ whole genome shotgun (WGS) entry which is preliminary data.</text>
</comment>
<dbReference type="SUPFAM" id="SSF55186">
    <property type="entry name" value="ThrRS/AlaRS common domain"/>
    <property type="match status" value="1"/>
</dbReference>
<evidence type="ECO:0000313" key="2">
    <source>
        <dbReference type="EMBL" id="PIS18216.1"/>
    </source>
</evidence>
<dbReference type="GO" id="GO:0000166">
    <property type="term" value="F:nucleotide binding"/>
    <property type="evidence" value="ECO:0007669"/>
    <property type="project" value="InterPro"/>
</dbReference>
<dbReference type="PANTHER" id="PTHR11451:SF44">
    <property type="entry name" value="THREONINE--TRNA LIGASE, CHLOROPLASTIC_MITOCHONDRIAL 2"/>
    <property type="match status" value="1"/>
</dbReference>
<dbReference type="GO" id="GO:0004829">
    <property type="term" value="F:threonine-tRNA ligase activity"/>
    <property type="evidence" value="ECO:0007669"/>
    <property type="project" value="TreeGrafter"/>
</dbReference>
<organism evidence="2 3">
    <name type="scientific">Candidatus Collierbacteria bacterium CG09_land_8_20_14_0_10_46_12</name>
    <dbReference type="NCBI Taxonomy" id="1974533"/>
    <lineage>
        <taxon>Bacteria</taxon>
        <taxon>Candidatus Collieribacteriota</taxon>
    </lineage>
</organism>
<protein>
    <submittedName>
        <fullName evidence="2">Threonine--tRNA ligase</fullName>
    </submittedName>
</protein>
<accession>A0A2H0WZY0</accession>
<keyword evidence="1" id="KW-0648">Protein biosynthesis</keyword>
<dbReference type="AlphaFoldDB" id="A0A2H0WZY0"/>
<sequence>MQQRTSQDLLALRHSAEHVLHQAIKELYPSIRLAMGPATNEGFYCDFEGDNVTLANFDKIEKRMRELIKRNLPITRHEISVKEARELFIDNPYKLEWIDEI</sequence>
<name>A0A2H0WZY0_9BACT</name>
<feature type="non-terminal residue" evidence="2">
    <location>
        <position position="101"/>
    </location>
</feature>
<proteinExistence type="predicted"/>